<name>A7EZT6_SCLS1</name>
<dbReference type="KEGG" id="ssl:SS1G_10853"/>
<dbReference type="GeneID" id="5484192"/>
<reference evidence="2" key="1">
    <citation type="journal article" date="2011" name="PLoS Genet.">
        <title>Genomic analysis of the necrotrophic fungal pathogens Sclerotinia sclerotiorum and Botrytis cinerea.</title>
        <authorList>
            <person name="Amselem J."/>
            <person name="Cuomo C.A."/>
            <person name="van Kan J.A."/>
            <person name="Viaud M."/>
            <person name="Benito E.P."/>
            <person name="Couloux A."/>
            <person name="Coutinho P.M."/>
            <person name="de Vries R.P."/>
            <person name="Dyer P.S."/>
            <person name="Fillinger S."/>
            <person name="Fournier E."/>
            <person name="Gout L."/>
            <person name="Hahn M."/>
            <person name="Kohn L."/>
            <person name="Lapalu N."/>
            <person name="Plummer K.M."/>
            <person name="Pradier J.M."/>
            <person name="Quevillon E."/>
            <person name="Sharon A."/>
            <person name="Simon A."/>
            <person name="ten Have A."/>
            <person name="Tudzynski B."/>
            <person name="Tudzynski P."/>
            <person name="Wincker P."/>
            <person name="Andrew M."/>
            <person name="Anthouard V."/>
            <person name="Beever R.E."/>
            <person name="Beffa R."/>
            <person name="Benoit I."/>
            <person name="Bouzid O."/>
            <person name="Brault B."/>
            <person name="Chen Z."/>
            <person name="Choquer M."/>
            <person name="Collemare J."/>
            <person name="Cotton P."/>
            <person name="Danchin E.G."/>
            <person name="Da Silva C."/>
            <person name="Gautier A."/>
            <person name="Giraud C."/>
            <person name="Giraud T."/>
            <person name="Gonzalez C."/>
            <person name="Grossetete S."/>
            <person name="Guldener U."/>
            <person name="Henrissat B."/>
            <person name="Howlett B.J."/>
            <person name="Kodira C."/>
            <person name="Kretschmer M."/>
            <person name="Lappartient A."/>
            <person name="Leroch M."/>
            <person name="Levis C."/>
            <person name="Mauceli E."/>
            <person name="Neuveglise C."/>
            <person name="Oeser B."/>
            <person name="Pearson M."/>
            <person name="Poulain J."/>
            <person name="Poussereau N."/>
            <person name="Quesneville H."/>
            <person name="Rascle C."/>
            <person name="Schumacher J."/>
            <person name="Segurens B."/>
            <person name="Sexton A."/>
            <person name="Silva E."/>
            <person name="Sirven C."/>
            <person name="Soanes D.M."/>
            <person name="Talbot N.J."/>
            <person name="Templeton M."/>
            <person name="Yandava C."/>
            <person name="Yarden O."/>
            <person name="Zeng Q."/>
            <person name="Rollins J.A."/>
            <person name="Lebrun M.H."/>
            <person name="Dickman M."/>
        </authorList>
    </citation>
    <scope>NUCLEOTIDE SEQUENCE [LARGE SCALE GENOMIC DNA]</scope>
    <source>
        <strain evidence="2">ATCC 18683 / 1980 / Ss-1</strain>
    </source>
</reference>
<dbReference type="RefSeq" id="XP_001588406.1">
    <property type="nucleotide sequence ID" value="XM_001588356.1"/>
</dbReference>
<sequence length="31" mass="3376">MPENNEHIPRSASSSGTNIALILLAGMMYQE</sequence>
<protein>
    <submittedName>
        <fullName evidence="1">Uncharacterized protein</fullName>
    </submittedName>
</protein>
<dbReference type="Proteomes" id="UP000001312">
    <property type="component" value="Unassembled WGS sequence"/>
</dbReference>
<keyword evidence="2" id="KW-1185">Reference proteome</keyword>
<evidence type="ECO:0000313" key="2">
    <source>
        <dbReference type="Proteomes" id="UP000001312"/>
    </source>
</evidence>
<dbReference type="AlphaFoldDB" id="A7EZT6"/>
<dbReference type="EMBL" id="CH476636">
    <property type="protein sequence ID" value="EDN94978.1"/>
    <property type="molecule type" value="Genomic_DNA"/>
</dbReference>
<proteinExistence type="predicted"/>
<gene>
    <name evidence="1" type="ORF">SS1G_10853</name>
</gene>
<organism evidence="1 2">
    <name type="scientific">Sclerotinia sclerotiorum (strain ATCC 18683 / 1980 / Ss-1)</name>
    <name type="common">White mold</name>
    <name type="synonym">Whetzelinia sclerotiorum</name>
    <dbReference type="NCBI Taxonomy" id="665079"/>
    <lineage>
        <taxon>Eukaryota</taxon>
        <taxon>Fungi</taxon>
        <taxon>Dikarya</taxon>
        <taxon>Ascomycota</taxon>
        <taxon>Pezizomycotina</taxon>
        <taxon>Leotiomycetes</taxon>
        <taxon>Helotiales</taxon>
        <taxon>Sclerotiniaceae</taxon>
        <taxon>Sclerotinia</taxon>
    </lineage>
</organism>
<accession>A7EZT6</accession>
<evidence type="ECO:0000313" key="1">
    <source>
        <dbReference type="EMBL" id="EDN94978.1"/>
    </source>
</evidence>
<dbReference type="InParanoid" id="A7EZT6"/>